<dbReference type="Proteomes" id="UP001501585">
    <property type="component" value="Unassembled WGS sequence"/>
</dbReference>
<dbReference type="Pfam" id="PF20177">
    <property type="entry name" value="DUF6542"/>
    <property type="match status" value="1"/>
</dbReference>
<keyword evidence="2" id="KW-0812">Transmembrane</keyword>
<name>A0ABN2TJX9_9ACTN</name>
<evidence type="ECO:0000259" key="3">
    <source>
        <dbReference type="Pfam" id="PF20177"/>
    </source>
</evidence>
<dbReference type="InterPro" id="IPR046672">
    <property type="entry name" value="DUF6542"/>
</dbReference>
<keyword evidence="2" id="KW-0472">Membrane</keyword>
<feature type="transmembrane region" description="Helical" evidence="2">
    <location>
        <begin position="175"/>
        <end position="192"/>
    </location>
</feature>
<proteinExistence type="predicted"/>
<comment type="caution">
    <text evidence="4">The sequence shown here is derived from an EMBL/GenBank/DDBJ whole genome shotgun (WGS) entry which is preliminary data.</text>
</comment>
<feature type="compositionally biased region" description="Basic and acidic residues" evidence="1">
    <location>
        <begin position="55"/>
        <end position="67"/>
    </location>
</feature>
<feature type="transmembrane region" description="Helical" evidence="2">
    <location>
        <begin position="139"/>
        <end position="155"/>
    </location>
</feature>
<accession>A0ABN2TJX9</accession>
<feature type="domain" description="DUF6542" evidence="3">
    <location>
        <begin position="81"/>
        <end position="196"/>
    </location>
</feature>
<evidence type="ECO:0000313" key="5">
    <source>
        <dbReference type="Proteomes" id="UP001501585"/>
    </source>
</evidence>
<feature type="transmembrane region" description="Helical" evidence="2">
    <location>
        <begin position="110"/>
        <end position="127"/>
    </location>
</feature>
<evidence type="ECO:0000256" key="2">
    <source>
        <dbReference type="SAM" id="Phobius"/>
    </source>
</evidence>
<keyword evidence="5" id="KW-1185">Reference proteome</keyword>
<evidence type="ECO:0000256" key="1">
    <source>
        <dbReference type="SAM" id="MobiDB-lite"/>
    </source>
</evidence>
<organism evidence="4 5">
    <name type="scientific">Nocardiopsis rhodophaea</name>
    <dbReference type="NCBI Taxonomy" id="280238"/>
    <lineage>
        <taxon>Bacteria</taxon>
        <taxon>Bacillati</taxon>
        <taxon>Actinomycetota</taxon>
        <taxon>Actinomycetes</taxon>
        <taxon>Streptosporangiales</taxon>
        <taxon>Nocardiopsidaceae</taxon>
        <taxon>Nocardiopsis</taxon>
    </lineage>
</organism>
<protein>
    <recommendedName>
        <fullName evidence="3">DUF6542 domain-containing protein</fullName>
    </recommendedName>
</protein>
<feature type="transmembrane region" description="Helical" evidence="2">
    <location>
        <begin position="86"/>
        <end position="104"/>
    </location>
</feature>
<reference evidence="4 5" key="1">
    <citation type="journal article" date="2019" name="Int. J. Syst. Evol. Microbiol.">
        <title>The Global Catalogue of Microorganisms (GCM) 10K type strain sequencing project: providing services to taxonomists for standard genome sequencing and annotation.</title>
        <authorList>
            <consortium name="The Broad Institute Genomics Platform"/>
            <consortium name="The Broad Institute Genome Sequencing Center for Infectious Disease"/>
            <person name="Wu L."/>
            <person name="Ma J."/>
        </authorList>
    </citation>
    <scope>NUCLEOTIDE SEQUENCE [LARGE SCALE GENOMIC DNA]</scope>
    <source>
        <strain evidence="4 5">JCM 15313</strain>
    </source>
</reference>
<dbReference type="EMBL" id="BAAAPC010000023">
    <property type="protein sequence ID" value="GAA2011564.1"/>
    <property type="molecule type" value="Genomic_DNA"/>
</dbReference>
<sequence>MVTRNTETPEDPRPPFFVEQPSRRREPSRGESPSSFGPTAATRTSRSRAGVAEAPPERRRPDAEAPRPRTRPPRPSGAKMRLTGRGGILAIMLATFAGAMIAPLVEMPSISGGAFVASCVVAALLVRPTDLLSLSVSPPLAYFTAALGAEMITTLGENGFARGVAIGIGTRLANIAPWLFLGTALVLLITLFRGLPANVRDLDDELNGRKERAARRAERNAQAD</sequence>
<gene>
    <name evidence="4" type="ORF">GCM10009799_44760</name>
</gene>
<keyword evidence="2" id="KW-1133">Transmembrane helix</keyword>
<evidence type="ECO:0000313" key="4">
    <source>
        <dbReference type="EMBL" id="GAA2011564.1"/>
    </source>
</evidence>
<feature type="region of interest" description="Disordered" evidence="1">
    <location>
        <begin position="1"/>
        <end position="81"/>
    </location>
</feature>